<dbReference type="SUPFAM" id="SSF52540">
    <property type="entry name" value="P-loop containing nucleoside triphosphate hydrolases"/>
    <property type="match status" value="1"/>
</dbReference>
<dbReference type="Gene3D" id="3.30.450.90">
    <property type="match status" value="1"/>
</dbReference>
<dbReference type="Gene3D" id="3.40.50.300">
    <property type="entry name" value="P-loop containing nucleotide triphosphate hydrolases"/>
    <property type="match status" value="1"/>
</dbReference>
<sequence length="333" mass="35914">MEELSAVDVLQRILDDGIRRRASDIHLHLYAQRSELDVRFRVGGRVMPYLRVNDLGASLIRRVKALARMDVAETRVPQDGAFVWQRGEEVYHVRTAVMPTVYGEAAVLRLLVASGAMALAEIGLRKEQVAQVERLLQRTSGMILVSGTTGAGKTTTLYALMSQLARSGRHVVSIEDPVEVVLDVCDQVEVRERQGVTFAAVLKALLRHDPDAIMIGEIRDEETARVAVRAALTGHLVLSTTHARDFVGAAARLAELGVPRPLIADVLLAVITQSLTAAPCRACGGIGCARCAESGMDPERAAAFAILEVTPEWAARLASDASWAALRAGAEGV</sequence>
<reference evidence="5" key="2">
    <citation type="submission" date="2020-09" db="EMBL/GenBank/DDBJ databases">
        <authorList>
            <person name="Sun Q."/>
            <person name="Ohkuma M."/>
        </authorList>
    </citation>
    <scope>NUCLEOTIDE SEQUENCE</scope>
    <source>
        <strain evidence="5">JCM 18487</strain>
    </source>
</reference>
<evidence type="ECO:0000256" key="2">
    <source>
        <dbReference type="ARBA" id="ARBA00022741"/>
    </source>
</evidence>
<comment type="caution">
    <text evidence="5">The sequence shown here is derived from an EMBL/GenBank/DDBJ whole genome shotgun (WGS) entry which is preliminary data.</text>
</comment>
<dbReference type="CDD" id="cd01129">
    <property type="entry name" value="PulE-GspE-like"/>
    <property type="match status" value="1"/>
</dbReference>
<gene>
    <name evidence="5" type="ORF">GCM10010885_02260</name>
</gene>
<protein>
    <recommendedName>
        <fullName evidence="4">Bacterial type II secretion system protein E domain-containing protein</fullName>
    </recommendedName>
</protein>
<proteinExistence type="inferred from homology"/>
<dbReference type="RefSeq" id="WP_188880640.1">
    <property type="nucleotide sequence ID" value="NZ_BMOY01000002.1"/>
</dbReference>
<comment type="similarity">
    <text evidence="1">Belongs to the GSP E family.</text>
</comment>
<evidence type="ECO:0000313" key="6">
    <source>
        <dbReference type="Proteomes" id="UP000637695"/>
    </source>
</evidence>
<feature type="domain" description="Bacterial type II secretion system protein E" evidence="4">
    <location>
        <begin position="206"/>
        <end position="220"/>
    </location>
</feature>
<dbReference type="InterPro" id="IPR001482">
    <property type="entry name" value="T2SS/T4SS_dom"/>
</dbReference>
<dbReference type="Proteomes" id="UP000637695">
    <property type="component" value="Unassembled WGS sequence"/>
</dbReference>
<dbReference type="GO" id="GO:0016887">
    <property type="term" value="F:ATP hydrolysis activity"/>
    <property type="evidence" value="ECO:0007669"/>
    <property type="project" value="TreeGrafter"/>
</dbReference>
<name>A0A917K0N6_9BACL</name>
<organism evidence="5 6">
    <name type="scientific">Alicyclobacillus cellulosilyticus</name>
    <dbReference type="NCBI Taxonomy" id="1003997"/>
    <lineage>
        <taxon>Bacteria</taxon>
        <taxon>Bacillati</taxon>
        <taxon>Bacillota</taxon>
        <taxon>Bacilli</taxon>
        <taxon>Bacillales</taxon>
        <taxon>Alicyclobacillaceae</taxon>
        <taxon>Alicyclobacillus</taxon>
    </lineage>
</organism>
<dbReference type="PANTHER" id="PTHR30258">
    <property type="entry name" value="TYPE II SECRETION SYSTEM PROTEIN GSPE-RELATED"/>
    <property type="match status" value="1"/>
</dbReference>
<dbReference type="AlphaFoldDB" id="A0A917K0N6"/>
<keyword evidence="2" id="KW-0547">Nucleotide-binding</keyword>
<keyword evidence="3" id="KW-0067">ATP-binding</keyword>
<dbReference type="InterPro" id="IPR003593">
    <property type="entry name" value="AAA+_ATPase"/>
</dbReference>
<dbReference type="PROSITE" id="PS00662">
    <property type="entry name" value="T2SP_E"/>
    <property type="match status" value="1"/>
</dbReference>
<evidence type="ECO:0000259" key="4">
    <source>
        <dbReference type="PROSITE" id="PS00662"/>
    </source>
</evidence>
<dbReference type="Pfam" id="PF00437">
    <property type="entry name" value="T2SSE"/>
    <property type="match status" value="1"/>
</dbReference>
<dbReference type="GO" id="GO:0005886">
    <property type="term" value="C:plasma membrane"/>
    <property type="evidence" value="ECO:0007669"/>
    <property type="project" value="TreeGrafter"/>
</dbReference>
<accession>A0A917K0N6</accession>
<dbReference type="GO" id="GO:0005524">
    <property type="term" value="F:ATP binding"/>
    <property type="evidence" value="ECO:0007669"/>
    <property type="project" value="UniProtKB-KW"/>
</dbReference>
<dbReference type="PANTHER" id="PTHR30258:SF2">
    <property type="entry name" value="COMG OPERON PROTEIN 1"/>
    <property type="match status" value="1"/>
</dbReference>
<evidence type="ECO:0000313" key="5">
    <source>
        <dbReference type="EMBL" id="GGI96141.1"/>
    </source>
</evidence>
<dbReference type="EMBL" id="BMOY01000002">
    <property type="protein sequence ID" value="GGI96141.1"/>
    <property type="molecule type" value="Genomic_DNA"/>
</dbReference>
<dbReference type="InterPro" id="IPR027417">
    <property type="entry name" value="P-loop_NTPase"/>
</dbReference>
<evidence type="ECO:0000256" key="1">
    <source>
        <dbReference type="ARBA" id="ARBA00006611"/>
    </source>
</evidence>
<evidence type="ECO:0000256" key="3">
    <source>
        <dbReference type="ARBA" id="ARBA00022840"/>
    </source>
</evidence>
<keyword evidence="6" id="KW-1185">Reference proteome</keyword>
<dbReference type="SMART" id="SM00382">
    <property type="entry name" value="AAA"/>
    <property type="match status" value="1"/>
</dbReference>
<reference evidence="5" key="1">
    <citation type="journal article" date="2014" name="Int. J. Syst. Evol. Microbiol.">
        <title>Complete genome sequence of Corynebacterium casei LMG S-19264T (=DSM 44701T), isolated from a smear-ripened cheese.</title>
        <authorList>
            <consortium name="US DOE Joint Genome Institute (JGI-PGF)"/>
            <person name="Walter F."/>
            <person name="Albersmeier A."/>
            <person name="Kalinowski J."/>
            <person name="Ruckert C."/>
        </authorList>
    </citation>
    <scope>NUCLEOTIDE SEQUENCE</scope>
    <source>
        <strain evidence="5">JCM 18487</strain>
    </source>
</reference>